<dbReference type="GO" id="GO:0047710">
    <property type="term" value="F:bis(5'-adenosyl)-triphosphatase activity"/>
    <property type="evidence" value="ECO:0007669"/>
    <property type="project" value="UniProtKB-UniRule"/>
</dbReference>
<comment type="caution">
    <text evidence="9">The sequence shown here is derived from an EMBL/GenBank/DDBJ whole genome shotgun (WGS) entry which is preliminary data.</text>
</comment>
<evidence type="ECO:0000313" key="10">
    <source>
        <dbReference type="Proteomes" id="UP000629468"/>
    </source>
</evidence>
<evidence type="ECO:0000256" key="5">
    <source>
        <dbReference type="PIRSR" id="PIRSR639383-3"/>
    </source>
</evidence>
<evidence type="ECO:0000256" key="3">
    <source>
        <dbReference type="PIRSR" id="PIRSR639383-1"/>
    </source>
</evidence>
<dbReference type="InterPro" id="IPR051884">
    <property type="entry name" value="Bis(5'-adenosyl)-TPase_reg"/>
</dbReference>
<feature type="short sequence motif" description="Histidine triad motif" evidence="6">
    <location>
        <begin position="95"/>
        <end position="99"/>
    </location>
</feature>
<sequence>MSSTLLFSSFEVTRQAFYRTALSYAIVNIKPILPGHVLVVPTRPVSRLADLNAAELTSLMHSVQRVGSVIERVYGADALTIACQDGKAAGQTVPHVHFHLLPRKAIGDRFADNNDAIYPAIEEGEGKLASSLVKQVQPEPLKVDADEARLPRSLAEMEQEAQWLRTFFKPDDTL</sequence>
<dbReference type="InterPro" id="IPR039383">
    <property type="entry name" value="FHIT"/>
</dbReference>
<proteinExistence type="predicted"/>
<protein>
    <recommendedName>
        <fullName evidence="7">Bis(5'-adenosyl)-triphosphatase</fullName>
        <ecNumber evidence="7">3.6.1.29</ecNumber>
    </recommendedName>
</protein>
<feature type="binding site" evidence="4">
    <location>
        <position position="28"/>
    </location>
    <ligand>
        <name>substrate</name>
    </ligand>
</feature>
<gene>
    <name evidence="9" type="ORF">Agabi119p4_390</name>
</gene>
<dbReference type="Proteomes" id="UP000629468">
    <property type="component" value="Unassembled WGS sequence"/>
</dbReference>
<feature type="binding site" evidence="4">
    <location>
        <begin position="90"/>
        <end position="93"/>
    </location>
    <ligand>
        <name>substrate</name>
    </ligand>
</feature>
<dbReference type="InterPro" id="IPR036265">
    <property type="entry name" value="HIT-like_sf"/>
</dbReference>
<dbReference type="PANTHER" id="PTHR46243:SF1">
    <property type="entry name" value="BIS(5'-ADENOSYL)-TRIPHOSPHATASE"/>
    <property type="match status" value="1"/>
</dbReference>
<dbReference type="CDD" id="cd01275">
    <property type="entry name" value="FHIT"/>
    <property type="match status" value="1"/>
</dbReference>
<reference evidence="9 10" key="1">
    <citation type="journal article" name="Sci. Rep.">
        <title>Telomere-to-telomere assembled and centromere annotated genomes of the two main subspecies of the button mushroom Agaricus bisporus reveal especially polymorphic chromosome ends.</title>
        <authorList>
            <person name="Sonnenberg A.S.M."/>
            <person name="Sedaghat-Telgerd N."/>
            <person name="Lavrijssen B."/>
            <person name="Ohm R.A."/>
            <person name="Hendrickx P.M."/>
            <person name="Scholtmeijer K."/>
            <person name="Baars J.J.P."/>
            <person name="van Peer A."/>
        </authorList>
    </citation>
    <scope>NUCLEOTIDE SEQUENCE [LARGE SCALE GENOMIC DNA]</scope>
    <source>
        <strain evidence="9 10">H119_p4</strain>
    </source>
</reference>
<comment type="catalytic activity">
    <reaction evidence="7">
        <text>P(1),P(3)-bis(5'-adenosyl) triphosphate + H2O = AMP + ADP + 2 H(+)</text>
        <dbReference type="Rhea" id="RHEA:13893"/>
        <dbReference type="ChEBI" id="CHEBI:15377"/>
        <dbReference type="ChEBI" id="CHEBI:15378"/>
        <dbReference type="ChEBI" id="CHEBI:58529"/>
        <dbReference type="ChEBI" id="CHEBI:456215"/>
        <dbReference type="ChEBI" id="CHEBI:456216"/>
        <dbReference type="EC" id="3.6.1.29"/>
    </reaction>
</comment>
<accession>A0A8H7KKS0</accession>
<evidence type="ECO:0000256" key="6">
    <source>
        <dbReference type="PROSITE-ProRule" id="PRU00464"/>
    </source>
</evidence>
<evidence type="ECO:0000256" key="4">
    <source>
        <dbReference type="PIRSR" id="PIRSR639383-2"/>
    </source>
</evidence>
<dbReference type="EMBL" id="JABXXO010000001">
    <property type="protein sequence ID" value="KAF7784225.1"/>
    <property type="molecule type" value="Genomic_DNA"/>
</dbReference>
<keyword evidence="1 7" id="KW-0547">Nucleotide-binding</keyword>
<dbReference type="EC" id="3.6.1.29" evidence="7"/>
<feature type="binding site" evidence="4">
    <location>
        <position position="99"/>
    </location>
    <ligand>
        <name>substrate</name>
    </ligand>
</feature>
<dbReference type="FunFam" id="3.30.428.10:FF:000011">
    <property type="entry name" value="Fragile histidine triad"/>
    <property type="match status" value="1"/>
</dbReference>
<dbReference type="PROSITE" id="PS51084">
    <property type="entry name" value="HIT_2"/>
    <property type="match status" value="1"/>
</dbReference>
<dbReference type="Gene3D" id="3.30.428.10">
    <property type="entry name" value="HIT-like"/>
    <property type="match status" value="1"/>
</dbReference>
<dbReference type="SUPFAM" id="SSF54197">
    <property type="entry name" value="HIT-like"/>
    <property type="match status" value="1"/>
</dbReference>
<dbReference type="InterPro" id="IPR019808">
    <property type="entry name" value="Histidine_triad_CS"/>
</dbReference>
<feature type="domain" description="HIT" evidence="8">
    <location>
        <begin position="3"/>
        <end position="111"/>
    </location>
</feature>
<evidence type="ECO:0000256" key="7">
    <source>
        <dbReference type="RuleBase" id="RU366076"/>
    </source>
</evidence>
<feature type="active site" description="Tele-AMP-histidine intermediate" evidence="3">
    <location>
        <position position="97"/>
    </location>
</feature>
<dbReference type="PROSITE" id="PS00892">
    <property type="entry name" value="HIT_1"/>
    <property type="match status" value="1"/>
</dbReference>
<evidence type="ECO:0000256" key="2">
    <source>
        <dbReference type="ARBA" id="ARBA00022801"/>
    </source>
</evidence>
<comment type="cofactor">
    <cofactor evidence="7">
        <name>Mn(2+)</name>
        <dbReference type="ChEBI" id="CHEBI:29035"/>
    </cofactor>
</comment>
<feature type="binding site" evidence="4">
    <location>
        <position position="84"/>
    </location>
    <ligand>
        <name>substrate</name>
    </ligand>
</feature>
<keyword evidence="2 7" id="KW-0378">Hydrolase</keyword>
<name>A0A8H7KKS0_AGABI</name>
<dbReference type="PANTHER" id="PTHR46243">
    <property type="entry name" value="BIS(5'-ADENOSYL)-TRIPHOSPHATASE"/>
    <property type="match status" value="1"/>
</dbReference>
<dbReference type="Pfam" id="PF01230">
    <property type="entry name" value="HIT"/>
    <property type="match status" value="1"/>
</dbReference>
<organism evidence="9 10">
    <name type="scientific">Agaricus bisporus var. burnettii</name>
    <dbReference type="NCBI Taxonomy" id="192524"/>
    <lineage>
        <taxon>Eukaryota</taxon>
        <taxon>Fungi</taxon>
        <taxon>Dikarya</taxon>
        <taxon>Basidiomycota</taxon>
        <taxon>Agaricomycotina</taxon>
        <taxon>Agaricomycetes</taxon>
        <taxon>Agaricomycetidae</taxon>
        <taxon>Agaricales</taxon>
        <taxon>Agaricineae</taxon>
        <taxon>Agaricaceae</taxon>
        <taxon>Agaricus</taxon>
    </lineage>
</organism>
<dbReference type="InterPro" id="IPR011146">
    <property type="entry name" value="HIT-like"/>
</dbReference>
<feature type="site" description="Important for induction of apoptosis" evidence="5">
    <location>
        <position position="118"/>
    </location>
</feature>
<evidence type="ECO:0000313" key="9">
    <source>
        <dbReference type="EMBL" id="KAF7784225.1"/>
    </source>
</evidence>
<dbReference type="AlphaFoldDB" id="A0A8H7KKS0"/>
<evidence type="ECO:0000259" key="8">
    <source>
        <dbReference type="PROSITE" id="PS51084"/>
    </source>
</evidence>
<dbReference type="GO" id="GO:0000166">
    <property type="term" value="F:nucleotide binding"/>
    <property type="evidence" value="ECO:0007669"/>
    <property type="project" value="UniProtKB-KW"/>
</dbReference>
<evidence type="ECO:0000256" key="1">
    <source>
        <dbReference type="ARBA" id="ARBA00022741"/>
    </source>
</evidence>